<feature type="region of interest" description="Disordered" evidence="1">
    <location>
        <begin position="1"/>
        <end position="23"/>
    </location>
</feature>
<name>A0A929BD54_9PSEU</name>
<dbReference type="Proteomes" id="UP000598360">
    <property type="component" value="Unassembled WGS sequence"/>
</dbReference>
<reference evidence="3" key="1">
    <citation type="submission" date="2020-10" db="EMBL/GenBank/DDBJ databases">
        <title>Diversity and distribution of actinomycetes associated with coral in the coast of Hainan.</title>
        <authorList>
            <person name="Li F."/>
        </authorList>
    </citation>
    <scope>NUCLEOTIDE SEQUENCE</scope>
    <source>
        <strain evidence="3">HNM0983</strain>
    </source>
</reference>
<proteinExistence type="predicted"/>
<dbReference type="RefSeq" id="WP_193928758.1">
    <property type="nucleotide sequence ID" value="NZ_JADEYC010000019.1"/>
</dbReference>
<keyword evidence="4" id="KW-1185">Reference proteome</keyword>
<evidence type="ECO:0000313" key="3">
    <source>
        <dbReference type="EMBL" id="MBE9375327.1"/>
    </source>
</evidence>
<dbReference type="Pfam" id="PF07883">
    <property type="entry name" value="Cupin_2"/>
    <property type="match status" value="1"/>
</dbReference>
<sequence length="116" mass="13173">MTRAAEVDREQRPNGRVVTPLSDRQVPGLGRVAHLLATHHPHFAEDRHFHRWMCETFYFLDDAAYWIDGRTEHVAAGDLVVIEPGEPHGALPVPHQVRILVHQLPKVDGDKHPWSG</sequence>
<dbReference type="InterPro" id="IPR014710">
    <property type="entry name" value="RmlC-like_jellyroll"/>
</dbReference>
<accession>A0A929BD54</accession>
<dbReference type="EMBL" id="JADEYC010000019">
    <property type="protein sequence ID" value="MBE9375327.1"/>
    <property type="molecule type" value="Genomic_DNA"/>
</dbReference>
<dbReference type="Gene3D" id="2.60.120.10">
    <property type="entry name" value="Jelly Rolls"/>
    <property type="match status" value="1"/>
</dbReference>
<dbReference type="InterPro" id="IPR011051">
    <property type="entry name" value="RmlC_Cupin_sf"/>
</dbReference>
<evidence type="ECO:0000256" key="1">
    <source>
        <dbReference type="SAM" id="MobiDB-lite"/>
    </source>
</evidence>
<evidence type="ECO:0000313" key="4">
    <source>
        <dbReference type="Proteomes" id="UP000598360"/>
    </source>
</evidence>
<gene>
    <name evidence="3" type="ORF">IQ251_12815</name>
</gene>
<evidence type="ECO:0000259" key="2">
    <source>
        <dbReference type="Pfam" id="PF07883"/>
    </source>
</evidence>
<organism evidence="3 4">
    <name type="scientific">Saccharopolyspora montiporae</name>
    <dbReference type="NCBI Taxonomy" id="2781240"/>
    <lineage>
        <taxon>Bacteria</taxon>
        <taxon>Bacillati</taxon>
        <taxon>Actinomycetota</taxon>
        <taxon>Actinomycetes</taxon>
        <taxon>Pseudonocardiales</taxon>
        <taxon>Pseudonocardiaceae</taxon>
        <taxon>Saccharopolyspora</taxon>
    </lineage>
</organism>
<feature type="compositionally biased region" description="Basic and acidic residues" evidence="1">
    <location>
        <begin position="1"/>
        <end position="13"/>
    </location>
</feature>
<dbReference type="InterPro" id="IPR013096">
    <property type="entry name" value="Cupin_2"/>
</dbReference>
<comment type="caution">
    <text evidence="3">The sequence shown here is derived from an EMBL/GenBank/DDBJ whole genome shotgun (WGS) entry which is preliminary data.</text>
</comment>
<dbReference type="SUPFAM" id="SSF51182">
    <property type="entry name" value="RmlC-like cupins"/>
    <property type="match status" value="1"/>
</dbReference>
<feature type="domain" description="Cupin type-2" evidence="2">
    <location>
        <begin position="40"/>
        <end position="89"/>
    </location>
</feature>
<dbReference type="AlphaFoldDB" id="A0A929BD54"/>
<protein>
    <submittedName>
        <fullName evidence="3">Cupin domain-containing protein</fullName>
    </submittedName>
</protein>